<accession>A0AAW0W136</accession>
<evidence type="ECO:0000256" key="2">
    <source>
        <dbReference type="ARBA" id="ARBA00041007"/>
    </source>
</evidence>
<reference evidence="6 7" key="1">
    <citation type="journal article" date="2024" name="BMC Genomics">
        <title>Genome assembly of redclaw crayfish (Cherax quadricarinatus) provides insights into its immune adaptation and hypoxia tolerance.</title>
        <authorList>
            <person name="Liu Z."/>
            <person name="Zheng J."/>
            <person name="Li H."/>
            <person name="Fang K."/>
            <person name="Wang S."/>
            <person name="He J."/>
            <person name="Zhou D."/>
            <person name="Weng S."/>
            <person name="Chi M."/>
            <person name="Gu Z."/>
            <person name="He J."/>
            <person name="Li F."/>
            <person name="Wang M."/>
        </authorList>
    </citation>
    <scope>NUCLEOTIDE SEQUENCE [LARGE SCALE GENOMIC DNA]</scope>
    <source>
        <strain evidence="6">ZL_2023a</strain>
    </source>
</reference>
<dbReference type="Pfam" id="PF04677">
    <property type="entry name" value="CwfJ_C_1"/>
    <property type="match status" value="1"/>
</dbReference>
<dbReference type="GO" id="GO:0071014">
    <property type="term" value="C:post-mRNA release spliceosomal complex"/>
    <property type="evidence" value="ECO:0007669"/>
    <property type="project" value="TreeGrafter"/>
</dbReference>
<dbReference type="GO" id="GO:0061632">
    <property type="term" value="F:RNA lariat debranching enzyme activator activity"/>
    <property type="evidence" value="ECO:0007669"/>
    <property type="project" value="TreeGrafter"/>
</dbReference>
<keyword evidence="7" id="KW-1185">Reference proteome</keyword>
<dbReference type="SUPFAM" id="SSF54197">
    <property type="entry name" value="HIT-like"/>
    <property type="match status" value="1"/>
</dbReference>
<dbReference type="PANTHER" id="PTHR12072">
    <property type="entry name" value="CWF19, CELL CYCLE CONTROL PROTEIN"/>
    <property type="match status" value="1"/>
</dbReference>
<evidence type="ECO:0000313" key="6">
    <source>
        <dbReference type="EMBL" id="KAK8722835.1"/>
    </source>
</evidence>
<feature type="compositionally biased region" description="Basic and acidic residues" evidence="3">
    <location>
        <begin position="294"/>
        <end position="309"/>
    </location>
</feature>
<sequence>MTDKVEKILVCGDVLGNFKQLFKRVQNVNEKSGPFSMLLCVGDFFGPDNSQWDHYKNGDVKVPVATYVLGPSRFGSTSNYPDMKGCELCENVIYLGPSGIYPCSSGLRIMYLSGMQADNNKKTASTFIFDDITSLETQATSNPAIDILITSQWPNAVCNFAKKPDGCDPETTGSTMVSRLAFKMRPRYHFSGMEGVYYERLPYRNHKVLKEKSRHISRFIGLAKVGNPEKHKWLYAFNITPLIHCDAAELTRQPPDVTECPYSDTNVPQQPRQTPAQISGAQFFYDMDAKPYEDKKAKKRRGDSDDGGPKKWVPPKPTGPCWFCLASPEVEKHLVVSVGDHVYLALAKGGLVSHHLLILPITHFQSTADLDDDSTQEIEKFKKALRKMFRKNGQDVVFFERNYHSQHLQVQVVPVPSDAAPHLQDAFMDAAESNGIAVDEIPRMSDIAQVAPSGVPFFYAELPTGQKLFHRIKKHFPLQFGREVLASESILNVPERVDWRECKSSREEETRLCNKIRELFQSFDFTLDD</sequence>
<feature type="region of interest" description="Disordered" evidence="3">
    <location>
        <begin position="294"/>
        <end position="313"/>
    </location>
</feature>
<dbReference type="Pfam" id="PF04676">
    <property type="entry name" value="CwfJ_C_2"/>
    <property type="match status" value="1"/>
</dbReference>
<evidence type="ECO:0000259" key="4">
    <source>
        <dbReference type="Pfam" id="PF04676"/>
    </source>
</evidence>
<dbReference type="GO" id="GO:0000398">
    <property type="term" value="P:mRNA splicing, via spliceosome"/>
    <property type="evidence" value="ECO:0007669"/>
    <property type="project" value="TreeGrafter"/>
</dbReference>
<evidence type="ECO:0000256" key="3">
    <source>
        <dbReference type="SAM" id="MobiDB-lite"/>
    </source>
</evidence>
<evidence type="ECO:0000259" key="5">
    <source>
        <dbReference type="Pfam" id="PF04677"/>
    </source>
</evidence>
<dbReference type="InterPro" id="IPR006768">
    <property type="entry name" value="Cwf19-like_C_dom-1"/>
</dbReference>
<feature type="domain" description="Cwf19-like protein C-terminal" evidence="4">
    <location>
        <begin position="445"/>
        <end position="526"/>
    </location>
</feature>
<dbReference type="InterPro" id="IPR006767">
    <property type="entry name" value="Cwf19-like_C_dom-2"/>
</dbReference>
<dbReference type="InterPro" id="IPR040194">
    <property type="entry name" value="Cwf19-like"/>
</dbReference>
<name>A0AAW0W136_CHEQU</name>
<feature type="domain" description="Cwf19-like C-terminal" evidence="5">
    <location>
        <begin position="318"/>
        <end position="424"/>
    </location>
</feature>
<comment type="similarity">
    <text evidence="1">Belongs to the CWF19 family.</text>
</comment>
<dbReference type="Gene3D" id="3.30.428.10">
    <property type="entry name" value="HIT-like"/>
    <property type="match status" value="1"/>
</dbReference>
<dbReference type="AlphaFoldDB" id="A0AAW0W136"/>
<dbReference type="PANTHER" id="PTHR12072:SF4">
    <property type="entry name" value="CWF19-LIKE PROTEIN 1"/>
    <property type="match status" value="1"/>
</dbReference>
<dbReference type="FunFam" id="3.30.428.10:FF:000024">
    <property type="entry name" value="CWF19-like cell cycle control factor 1"/>
    <property type="match status" value="1"/>
</dbReference>
<dbReference type="Proteomes" id="UP001445076">
    <property type="component" value="Unassembled WGS sequence"/>
</dbReference>
<evidence type="ECO:0000313" key="7">
    <source>
        <dbReference type="Proteomes" id="UP001445076"/>
    </source>
</evidence>
<organism evidence="6 7">
    <name type="scientific">Cherax quadricarinatus</name>
    <name type="common">Australian red claw crayfish</name>
    <dbReference type="NCBI Taxonomy" id="27406"/>
    <lineage>
        <taxon>Eukaryota</taxon>
        <taxon>Metazoa</taxon>
        <taxon>Ecdysozoa</taxon>
        <taxon>Arthropoda</taxon>
        <taxon>Crustacea</taxon>
        <taxon>Multicrustacea</taxon>
        <taxon>Malacostraca</taxon>
        <taxon>Eumalacostraca</taxon>
        <taxon>Eucarida</taxon>
        <taxon>Decapoda</taxon>
        <taxon>Pleocyemata</taxon>
        <taxon>Astacidea</taxon>
        <taxon>Parastacoidea</taxon>
        <taxon>Parastacidae</taxon>
        <taxon>Cherax</taxon>
    </lineage>
</organism>
<comment type="caution">
    <text evidence="6">The sequence shown here is derived from an EMBL/GenBank/DDBJ whole genome shotgun (WGS) entry which is preliminary data.</text>
</comment>
<proteinExistence type="inferred from homology"/>
<dbReference type="CDD" id="cd07380">
    <property type="entry name" value="MPP_CWF19_N"/>
    <property type="match status" value="1"/>
</dbReference>
<dbReference type="EMBL" id="JARKIK010000093">
    <property type="protein sequence ID" value="KAK8722835.1"/>
    <property type="molecule type" value="Genomic_DNA"/>
</dbReference>
<gene>
    <name evidence="6" type="ORF">OTU49_012073</name>
</gene>
<evidence type="ECO:0000256" key="1">
    <source>
        <dbReference type="ARBA" id="ARBA00006795"/>
    </source>
</evidence>
<dbReference type="InterPro" id="IPR036265">
    <property type="entry name" value="HIT-like_sf"/>
</dbReference>
<protein>
    <recommendedName>
        <fullName evidence="2">CWF19-like protein 1</fullName>
    </recommendedName>
</protein>